<dbReference type="OrthoDB" id="9803027at2"/>
<keyword evidence="4" id="KW-0479">Metal-binding</keyword>
<feature type="domain" description="Amidohydrolase-related" evidence="7">
    <location>
        <begin position="68"/>
        <end position="361"/>
    </location>
</feature>
<comment type="function">
    <text evidence="2">Catalyzes the reversible cyclization of carbamoyl aspartate to dihydroorotate.</text>
</comment>
<dbReference type="Gene3D" id="3.20.20.140">
    <property type="entry name" value="Metal-dependent hydrolases"/>
    <property type="match status" value="1"/>
</dbReference>
<dbReference type="STRING" id="218140.BPSY_1618"/>
<keyword evidence="6" id="KW-0665">Pyrimidine biosynthesis</keyword>
<proteinExistence type="inferred from homology"/>
<name>A0A087CD60_9BIFI</name>
<dbReference type="CDD" id="cd01317">
    <property type="entry name" value="DHOase_IIa"/>
    <property type="match status" value="1"/>
</dbReference>
<dbReference type="GO" id="GO:0046872">
    <property type="term" value="F:metal ion binding"/>
    <property type="evidence" value="ECO:0007669"/>
    <property type="project" value="UniProtKB-KW"/>
</dbReference>
<dbReference type="InterPro" id="IPR032466">
    <property type="entry name" value="Metal_Hydrolase"/>
</dbReference>
<sequence>MGASPSIFLHGLTVWDTGERIDLALGPHRTAPTGSAPCLDESGALGKAWMHALDAGEDIHVDCSGLTLAPGLCDPHVHFRDPGQTQKESMLSGCAAAASGGYTNVLIMPNTLPALDGAAVKPGDQGAQEVTDAGFETSIDYLQHYAEVIGETLPVRYCLCVAASMGREGLQASDIGAWKRFLRGQGASGASGVAEGPDSHPVIAISDDGAAIADGILSEVAEHALLAGIPIVDHCEHHESGVINEGEISRRLNVPGIPSSTELTIVDRDIELARRTGQHVHLQHVSTAAAFEAIRRAKREGLPVTCETAPHYLALCDEDVLEHGTLAKMNPPLRSAADRQATIEAVCDGTVDMIATDHAPHTIAEKQLPLSEAPNGIIGLESAYGVCHSVLVDGGFIDDRRLIELMAVAPAGLMGVPSVDITAMLSDPSLGKQLRLLDLRGRDDADAIDMSILAPDEQWTIDPGNFHSKARNTPFGSWKVTGRPIATVISSSLAFSRIPQGMLIDDGQGA</sequence>
<dbReference type="Pfam" id="PF01979">
    <property type="entry name" value="Amidohydro_1"/>
    <property type="match status" value="1"/>
</dbReference>
<dbReference type="InterPro" id="IPR011059">
    <property type="entry name" value="Metal-dep_hydrolase_composite"/>
</dbReference>
<dbReference type="InterPro" id="IPR006680">
    <property type="entry name" value="Amidohydro-rel"/>
</dbReference>
<dbReference type="eggNOG" id="COG0044">
    <property type="taxonomic scope" value="Bacteria"/>
</dbReference>
<evidence type="ECO:0000259" key="7">
    <source>
        <dbReference type="Pfam" id="PF01979"/>
    </source>
</evidence>
<dbReference type="NCBIfam" id="TIGR00857">
    <property type="entry name" value="pyrC_multi"/>
    <property type="match status" value="1"/>
</dbReference>
<dbReference type="PANTHER" id="PTHR43668">
    <property type="entry name" value="ALLANTOINASE"/>
    <property type="match status" value="1"/>
</dbReference>
<dbReference type="GO" id="GO:0006145">
    <property type="term" value="P:purine nucleobase catabolic process"/>
    <property type="evidence" value="ECO:0007669"/>
    <property type="project" value="TreeGrafter"/>
</dbReference>
<evidence type="ECO:0000313" key="8">
    <source>
        <dbReference type="EMBL" id="KFI81210.1"/>
    </source>
</evidence>
<dbReference type="SUPFAM" id="SSF51556">
    <property type="entry name" value="Metallo-dependent hydrolases"/>
    <property type="match status" value="1"/>
</dbReference>
<evidence type="ECO:0000256" key="3">
    <source>
        <dbReference type="ARBA" id="ARBA00010286"/>
    </source>
</evidence>
<dbReference type="SUPFAM" id="SSF51338">
    <property type="entry name" value="Composite domain of metallo-dependent hydrolases"/>
    <property type="match status" value="1"/>
</dbReference>
<comment type="caution">
    <text evidence="8">The sequence shown here is derived from an EMBL/GenBank/DDBJ whole genome shotgun (WGS) entry which is preliminary data.</text>
</comment>
<keyword evidence="9" id="KW-1185">Reference proteome</keyword>
<evidence type="ECO:0000256" key="4">
    <source>
        <dbReference type="ARBA" id="ARBA00022723"/>
    </source>
</evidence>
<dbReference type="PROSITE" id="PS00483">
    <property type="entry name" value="DIHYDROOROTASE_2"/>
    <property type="match status" value="1"/>
</dbReference>
<dbReference type="PANTHER" id="PTHR43668:SF2">
    <property type="entry name" value="ALLANTOINASE"/>
    <property type="match status" value="1"/>
</dbReference>
<gene>
    <name evidence="8" type="ORF">BPSY_1618</name>
</gene>
<dbReference type="RefSeq" id="WP_033496332.1">
    <property type="nucleotide sequence ID" value="NZ_JGZI01000010.1"/>
</dbReference>
<dbReference type="GeneID" id="98300808"/>
<organism evidence="8 9">
    <name type="scientific">Bifidobacterium psychraerophilum</name>
    <dbReference type="NCBI Taxonomy" id="218140"/>
    <lineage>
        <taxon>Bacteria</taxon>
        <taxon>Bacillati</taxon>
        <taxon>Actinomycetota</taxon>
        <taxon>Actinomycetes</taxon>
        <taxon>Bifidobacteriales</taxon>
        <taxon>Bifidobacteriaceae</taxon>
        <taxon>Bifidobacterium</taxon>
    </lineage>
</organism>
<evidence type="ECO:0000256" key="6">
    <source>
        <dbReference type="ARBA" id="ARBA00022975"/>
    </source>
</evidence>
<protein>
    <submittedName>
        <fullName evidence="8">Dihydroorotase</fullName>
        <ecNumber evidence="8">3.5.2.3</ecNumber>
    </submittedName>
</protein>
<reference evidence="8 9" key="1">
    <citation type="submission" date="2014-03" db="EMBL/GenBank/DDBJ databases">
        <title>Genomics of Bifidobacteria.</title>
        <authorList>
            <person name="Ventura M."/>
            <person name="Milani C."/>
            <person name="Lugli G.A."/>
        </authorList>
    </citation>
    <scope>NUCLEOTIDE SEQUENCE [LARGE SCALE GENOMIC DNA]</scope>
    <source>
        <strain evidence="8 9">LMG 21775</strain>
    </source>
</reference>
<keyword evidence="5 8" id="KW-0378">Hydrolase</keyword>
<evidence type="ECO:0000256" key="5">
    <source>
        <dbReference type="ARBA" id="ARBA00022801"/>
    </source>
</evidence>
<dbReference type="EMBL" id="JGZI01000010">
    <property type="protein sequence ID" value="KFI81210.1"/>
    <property type="molecule type" value="Genomic_DNA"/>
</dbReference>
<dbReference type="GO" id="GO:0004151">
    <property type="term" value="F:dihydroorotase activity"/>
    <property type="evidence" value="ECO:0007669"/>
    <property type="project" value="UniProtKB-EC"/>
</dbReference>
<evidence type="ECO:0000256" key="2">
    <source>
        <dbReference type="ARBA" id="ARBA00002368"/>
    </source>
</evidence>
<dbReference type="GO" id="GO:0006221">
    <property type="term" value="P:pyrimidine nucleotide biosynthetic process"/>
    <property type="evidence" value="ECO:0007669"/>
    <property type="project" value="UniProtKB-KW"/>
</dbReference>
<comment type="cofactor">
    <cofactor evidence="1">
        <name>Zn(2+)</name>
        <dbReference type="ChEBI" id="CHEBI:29105"/>
    </cofactor>
</comment>
<evidence type="ECO:0000313" key="9">
    <source>
        <dbReference type="Proteomes" id="UP000029050"/>
    </source>
</evidence>
<dbReference type="InterPro" id="IPR004722">
    <property type="entry name" value="DHOase"/>
</dbReference>
<dbReference type="InterPro" id="IPR002195">
    <property type="entry name" value="Dihydroorotase_CS"/>
</dbReference>
<accession>A0A087CD60</accession>
<dbReference type="GO" id="GO:0004038">
    <property type="term" value="F:allantoinase activity"/>
    <property type="evidence" value="ECO:0007669"/>
    <property type="project" value="TreeGrafter"/>
</dbReference>
<comment type="similarity">
    <text evidence="3">Belongs to the metallo-dependent hydrolases superfamily. DHOase family. Class I DHOase subfamily.</text>
</comment>
<dbReference type="PROSITE" id="PS00482">
    <property type="entry name" value="DIHYDROOROTASE_1"/>
    <property type="match status" value="1"/>
</dbReference>
<dbReference type="EC" id="3.5.2.3" evidence="8"/>
<dbReference type="Gene3D" id="2.30.40.10">
    <property type="entry name" value="Urease, subunit C, domain 1"/>
    <property type="match status" value="1"/>
</dbReference>
<dbReference type="InterPro" id="IPR050138">
    <property type="entry name" value="DHOase/Allantoinase_Hydrolase"/>
</dbReference>
<dbReference type="Proteomes" id="UP000029050">
    <property type="component" value="Unassembled WGS sequence"/>
</dbReference>
<evidence type="ECO:0000256" key="1">
    <source>
        <dbReference type="ARBA" id="ARBA00001947"/>
    </source>
</evidence>
<dbReference type="AlphaFoldDB" id="A0A087CD60"/>
<dbReference type="GO" id="GO:0005737">
    <property type="term" value="C:cytoplasm"/>
    <property type="evidence" value="ECO:0007669"/>
    <property type="project" value="TreeGrafter"/>
</dbReference>